<proteinExistence type="predicted"/>
<sequence length="201" mass="23186">MDDLGGGPYVFSFYCSLDSAGLGLFVDYKRPLLPFLFNCGRNLELEASGLFLTRRLRVPFEGSFRLQLSGSFFGFFSHVWVEWCLSHLCKALFSAALRIWLLWWAVCFQSYLFRISALRLGRLVFAVAEVLAIREGMEWAWKRGWHRVEVESDAKVIIQSINGVYTVSSDIEVTILDILHLAKHMEAKFQYINPLVHDENH</sequence>
<dbReference type="InterPro" id="IPR044730">
    <property type="entry name" value="RNase_H-like_dom_plant"/>
</dbReference>
<name>A0AAV3S1X4_LITER</name>
<dbReference type="Gene3D" id="3.30.420.10">
    <property type="entry name" value="Ribonuclease H-like superfamily/Ribonuclease H"/>
    <property type="match status" value="1"/>
</dbReference>
<dbReference type="InterPro" id="IPR012337">
    <property type="entry name" value="RNaseH-like_sf"/>
</dbReference>
<comment type="caution">
    <text evidence="2">The sequence shown here is derived from an EMBL/GenBank/DDBJ whole genome shotgun (WGS) entry which is preliminary data.</text>
</comment>
<dbReference type="EMBL" id="BAABME010013844">
    <property type="protein sequence ID" value="GAA0186582.1"/>
    <property type="molecule type" value="Genomic_DNA"/>
</dbReference>
<dbReference type="CDD" id="cd06222">
    <property type="entry name" value="RNase_H_like"/>
    <property type="match status" value="1"/>
</dbReference>
<reference evidence="2 3" key="1">
    <citation type="submission" date="2024-01" db="EMBL/GenBank/DDBJ databases">
        <title>The complete chloroplast genome sequence of Lithospermum erythrorhizon: insights into the phylogenetic relationship among Boraginaceae species and the maternal lineages of purple gromwells.</title>
        <authorList>
            <person name="Okada T."/>
            <person name="Watanabe K."/>
        </authorList>
    </citation>
    <scope>NUCLEOTIDE SEQUENCE [LARGE SCALE GENOMIC DNA]</scope>
</reference>
<dbReference type="GO" id="GO:0004523">
    <property type="term" value="F:RNA-DNA hybrid ribonuclease activity"/>
    <property type="evidence" value="ECO:0007669"/>
    <property type="project" value="InterPro"/>
</dbReference>
<dbReference type="AlphaFoldDB" id="A0AAV3S1X4"/>
<dbReference type="InterPro" id="IPR002156">
    <property type="entry name" value="RNaseH_domain"/>
</dbReference>
<dbReference type="SUPFAM" id="SSF53098">
    <property type="entry name" value="Ribonuclease H-like"/>
    <property type="match status" value="1"/>
</dbReference>
<organism evidence="2 3">
    <name type="scientific">Lithospermum erythrorhizon</name>
    <name type="common">Purple gromwell</name>
    <name type="synonym">Lithospermum officinale var. erythrorhizon</name>
    <dbReference type="NCBI Taxonomy" id="34254"/>
    <lineage>
        <taxon>Eukaryota</taxon>
        <taxon>Viridiplantae</taxon>
        <taxon>Streptophyta</taxon>
        <taxon>Embryophyta</taxon>
        <taxon>Tracheophyta</taxon>
        <taxon>Spermatophyta</taxon>
        <taxon>Magnoliopsida</taxon>
        <taxon>eudicotyledons</taxon>
        <taxon>Gunneridae</taxon>
        <taxon>Pentapetalae</taxon>
        <taxon>asterids</taxon>
        <taxon>lamiids</taxon>
        <taxon>Boraginales</taxon>
        <taxon>Boraginaceae</taxon>
        <taxon>Boraginoideae</taxon>
        <taxon>Lithospermeae</taxon>
        <taxon>Lithospermum</taxon>
    </lineage>
</organism>
<dbReference type="GO" id="GO:0003676">
    <property type="term" value="F:nucleic acid binding"/>
    <property type="evidence" value="ECO:0007669"/>
    <property type="project" value="InterPro"/>
</dbReference>
<evidence type="ECO:0000313" key="2">
    <source>
        <dbReference type="EMBL" id="GAA0186582.1"/>
    </source>
</evidence>
<evidence type="ECO:0000259" key="1">
    <source>
        <dbReference type="Pfam" id="PF13456"/>
    </source>
</evidence>
<protein>
    <recommendedName>
        <fullName evidence="1">RNase H type-1 domain-containing protein</fullName>
    </recommendedName>
</protein>
<dbReference type="Pfam" id="PF13456">
    <property type="entry name" value="RVT_3"/>
    <property type="match status" value="1"/>
</dbReference>
<dbReference type="Proteomes" id="UP001454036">
    <property type="component" value="Unassembled WGS sequence"/>
</dbReference>
<feature type="domain" description="RNase H type-1" evidence="1">
    <location>
        <begin position="127"/>
        <end position="193"/>
    </location>
</feature>
<keyword evidence="3" id="KW-1185">Reference proteome</keyword>
<accession>A0AAV3S1X4</accession>
<gene>
    <name evidence="2" type="ORF">LIER_33870</name>
</gene>
<dbReference type="InterPro" id="IPR036397">
    <property type="entry name" value="RNaseH_sf"/>
</dbReference>
<evidence type="ECO:0000313" key="3">
    <source>
        <dbReference type="Proteomes" id="UP001454036"/>
    </source>
</evidence>